<dbReference type="Pfam" id="PF18200">
    <property type="entry name" value="Big_11"/>
    <property type="match status" value="2"/>
</dbReference>
<evidence type="ECO:0000256" key="1">
    <source>
        <dbReference type="ARBA" id="ARBA00022837"/>
    </source>
</evidence>
<dbReference type="InterPro" id="IPR047777">
    <property type="entry name" value="LapA-like_RM"/>
</dbReference>
<dbReference type="NCBIfam" id="NF033682">
    <property type="entry name" value="retention_LapA"/>
    <property type="match status" value="1"/>
</dbReference>
<dbReference type="InterPro" id="IPR018511">
    <property type="entry name" value="Hemolysin-typ_Ca-bd_CS"/>
</dbReference>
<evidence type="ECO:0000313" key="5">
    <source>
        <dbReference type="Proteomes" id="UP000189545"/>
    </source>
</evidence>
<sequence>MKKVVITQSGEVLLASGEIKLEVNDVVENITQGKRIQSGSILLIEDSAEISIVYDDGTVYHQAQQGQTAQDDEVSGALSDAAEIAQLQDLILAEQDPTTLLPDTAAGSGLDNEGGSNFISVGRTGNETLAGAGYSTIGLTLGNVDATKGAGGSDVDELSTLEDDGNTIAEDTVAIGNVLDNDTDIDNDLSVVSFEVEGSTYIVGTTAILEDGSLVLSSDGSYTFTPNESWNGTVPVITYTVNTGLSATLNIVVTPVDDASILADDSNTIAEDTVATGNVLDNDTDIDNDLSVVSFEVEGSTYIVGTTAILEDGSLVLSSDGSYTFTPNESWNGTVPVITYTVNSGLTSTLTINVTPVNDDFTDNNEVRSIEEDSPEIVGNVIDGTSVDGEISVTSFTITGDNTVYQADGSDINIANVGSFSLNSDGNYTFTPAANYNGVVPVITYSLTDGSSAAGSSDETSTLSINVTPVNDDFTDNNEVRSIEEDSPEIVGNVIDGTSVDGDITVTSFTIAGDSTVYQADGSDINIANVGSFSLNSEGDYTFTPAANYNGAVPVITYSLTDGSSAAGSSDETSTLSINVTPVNDDFTDNNEVRSIEEDSPEIVGNVIDGTSVDGEISVTSFTIAGDNTVYQADGSDINIANVGSFSLNSDGNYTFTPAANYNGAVPVITYSLTDGSSAAGSSDETSTLSINVTPVNDDFTDNNEVRSIEEDSPEIVGNVIDGTSVDGEITVTSFTIAGDSTVYQADGSDINIANVGSFSLNSEGDYTFTPAANYNGAVPVITYSLTDGSSAAGSSDETSTLSINVTPVNDDFTDNNEVRSIEEDSPEIVGNVIDGTSVDGEISVTSFTIAGDNTVYQADGSDINIANVGSFSLNSDGNYTFTPAANYNGAVPVITYSLTDGSSAAGSSDETSTLSINVTPVNDDFTDNNEVRSIEEDSPEIVGNVIDGTSVDGEISVTSFTIAGDNTVYQADGSDINIANVGSFSLNSDGNYTFTPAANYNGAVPVITYSLTDGSSTDSSSLAITVTPQADPFDDADETLTIEEDSGMTTGSLLTGSSSVEGALSIQSFSVDGQNYDFSGGSSVSVNLTSGEFLIESDGSYSFIPATDWNGIVPVVNYTVSDGLTTNDSSLTITVTPDNDNPKIIFTSDTVVSEEGLTAGLADNQGSSDTTDSVAATGMFSLQDIDADTLNVILSGPDGVTSDGQIIQWLWNSDSQTLSGYVGTLGESDYQEILDISLTPPSGHSSGDWGYELTLKGAVDHDNGNTEDTLTLAIGVNVSDGHGGTASGNFTVTVEDDAPEFTAVSAVEVVFNDIPAPLIGETDLTQSRGTRGSLDFEGFTITGRGFSSATDPTLVDRPLYGSSQGIGVQSAGSPYLNLKNEVEFRKFEDGSTASEEVVITLDPGTVAFGMHIEFSQMFGGELETGVVEFYRDGQMVASQAFTSDAVHGDYAANFEVLQGGFDTVIIKATDNGHSAAHGDNSDLTIKSIEFVGTETSDPIAYASGTVTPQWGADGAGSIELTGSDETALMTSSGEAIYITQSGNTLLGQTTSGVVVFKLEFTPGTGQWDFHQYQDMKPTSDGDIDFNILITDADGDSVEGAFAVKPKTSTPPETQEDSIHLHEGQSMNFNEASLLGNDDNYDSGSLSVISLATSRFGGDAITATEQGASFTTALGGIVTINPDGSYSYQAPVSLDHSSEDTLTDSFYYQSTDGVENSAWTKVTVNIADTAPVANDDTDSIGFGGTAHGNVITATGTDGAGIDILGADSASISSVSYKGTSYTDFDADGNITITTDDGILVMNQDGNYSYQSSLNEFVNMNSDDLFIGNGVQLYGFNSSTNFTNSGDLNTSMLTGDGDGIRQYNKQIGVGINEWIEYGESLVIDLEANFSDVSLGLNGWAGSASSAYGQWSTYDSDGNLMESGTFSGSDTLNINSSQPYQYVVITAGNTFLSLTSVQTALAHPLTTDEFGYILSDIDGDSDPATLTINQDSNPQASGDSASVAESGLASGTNAGDGSNISTGNLLDNDSGVSSSTHISEVEGVTAINGMITVTTNLGELTVYSQDSAEHRAGDYEYKLTANSTDGDSASESFDYTITNSLGSSDSASLTVKIDDDGPVTNDISQNLQSSADIVTTNLTLVLDVSGSMGDPVGNGQTYLEVAIDALTALINEVDNTGNVNIQIVNFHANASSSGWLIDDVAGAINYLESLVADAATYYDSALNEVMNSGPLPEGADQSLLYFISDGSPSRGHEVDSTLQSTWENYLETSGYKTAFGIGIGNAGLDNLLPVAYPEVDGDEVYAVKLDNPEDLTSTILNYFEGDTIKGSYSTGVVYGADGGRIESISVDGVTHKYDGSKPVQVFTTALGGKFTVNFETGEYSYSIDVDRDVLNEQETLTAVVKDSDGDTASVTLDLGIDYHANLDANSNNIITNLAEGTTINIPVEYLLHGDKTAGGNAGITQVSGDDVTLSDSLVTLSVPTDNSSFIYTLKGSTGQGEDSTHVELDYSEQLIGTAESDIIINSTAGSVLPNDALITAIVTPGENSRVNNPLGFKFASNSDTLSVTSVSVDLRGGNDNDAFIENYALGDSVGLNPISNIFTLSEGNSVITADFSEGDFTTGDEFWFTLDTSMLNNNDSNVFSHQAVTFTVTLSDGSQNTGVYLAYEGGAQTKLVFGDVLDGGAGDDVLLGGAGSDILLGGDGQDILIGGLGYDLLSGGEGADRFILSSGSEGSDHITDFNLNEDKLDLSDLLQGETSGNLDKYLNFSVDNASHSTSIDIDGDGDGTFEQQIILDGVDLKAAFGHTDEQIINGLLGENSDGPLIIDTQGESVMALSTGAGSGYTMDNEQIVHGIL</sequence>
<feature type="compositionally biased region" description="Polar residues" evidence="2">
    <location>
        <begin position="2007"/>
        <end position="2035"/>
    </location>
</feature>
<dbReference type="STRING" id="225848.Sps_00777"/>
<name>A0A1S6HKD3_9GAMM</name>
<dbReference type="Proteomes" id="UP000189545">
    <property type="component" value="Chromosome"/>
</dbReference>
<dbReference type="Gene3D" id="2.60.40.1200">
    <property type="match status" value="9"/>
</dbReference>
<protein>
    <submittedName>
        <fullName evidence="4">Type I secretion C-terminal target domain</fullName>
    </submittedName>
</protein>
<dbReference type="InterPro" id="IPR036465">
    <property type="entry name" value="vWFA_dom_sf"/>
</dbReference>
<evidence type="ECO:0000256" key="2">
    <source>
        <dbReference type="SAM" id="MobiDB-lite"/>
    </source>
</evidence>
<reference evidence="4 5" key="1">
    <citation type="submission" date="2016-03" db="EMBL/GenBank/DDBJ databases">
        <title>Complete genome sequence of Shewanella psychrophila WP2, a deep sea bacterium isolated from west Pacific sediment.</title>
        <authorList>
            <person name="Xu G."/>
            <person name="Jian H."/>
        </authorList>
    </citation>
    <scope>NUCLEOTIDE SEQUENCE [LARGE SCALE GENOMIC DNA]</scope>
    <source>
        <strain evidence="4 5">WP2</strain>
    </source>
</reference>
<dbReference type="PROSITE" id="PS00330">
    <property type="entry name" value="HEMOLYSIN_CALCIUM"/>
    <property type="match status" value="3"/>
</dbReference>
<dbReference type="InterPro" id="IPR011049">
    <property type="entry name" value="Serralysin-like_metalloprot_C"/>
</dbReference>
<proteinExistence type="predicted"/>
<gene>
    <name evidence="4" type="ORF">Sps_00777</name>
</gene>
<dbReference type="GO" id="GO:0005509">
    <property type="term" value="F:calcium ion binding"/>
    <property type="evidence" value="ECO:0007669"/>
    <property type="project" value="InterPro"/>
</dbReference>
<feature type="domain" description="VWFA" evidence="3">
    <location>
        <begin position="2135"/>
        <end position="2317"/>
    </location>
</feature>
<dbReference type="Pfam" id="PF00353">
    <property type="entry name" value="HemolysinCabind"/>
    <property type="match status" value="1"/>
</dbReference>
<feature type="compositionally biased region" description="Polar residues" evidence="2">
    <location>
        <begin position="1982"/>
        <end position="1998"/>
    </location>
</feature>
<dbReference type="CDD" id="cd00198">
    <property type="entry name" value="vWFA"/>
    <property type="match status" value="1"/>
</dbReference>
<dbReference type="InterPro" id="IPR041339">
    <property type="entry name" value="Ig-like_bac"/>
</dbReference>
<dbReference type="InterPro" id="IPR041690">
    <property type="entry name" value="Cadherin_5"/>
</dbReference>
<dbReference type="PRINTS" id="PR00313">
    <property type="entry name" value="CABNDNGRPT"/>
</dbReference>
<dbReference type="Pfam" id="PF13519">
    <property type="entry name" value="VWA_2"/>
    <property type="match status" value="1"/>
</dbReference>
<dbReference type="PROSITE" id="PS50234">
    <property type="entry name" value="VWFA"/>
    <property type="match status" value="1"/>
</dbReference>
<dbReference type="InterPro" id="IPR002035">
    <property type="entry name" value="VWF_A"/>
</dbReference>
<evidence type="ECO:0000313" key="4">
    <source>
        <dbReference type="EMBL" id="AQS35970.1"/>
    </source>
</evidence>
<dbReference type="Pfam" id="PF17803">
    <property type="entry name" value="Cadherin_4"/>
    <property type="match status" value="1"/>
</dbReference>
<feature type="region of interest" description="Disordered" evidence="2">
    <location>
        <begin position="1982"/>
        <end position="2035"/>
    </location>
</feature>
<dbReference type="NCBIfam" id="NF012211">
    <property type="entry name" value="tand_rpt_95"/>
    <property type="match status" value="3"/>
</dbReference>
<dbReference type="NCBIfam" id="TIGR03661">
    <property type="entry name" value="T1SS_VCA0849"/>
    <property type="match status" value="1"/>
</dbReference>
<accession>A0A1S6HKD3</accession>
<dbReference type="KEGG" id="spsw:Sps_00777"/>
<evidence type="ECO:0000259" key="3">
    <source>
        <dbReference type="PROSITE" id="PS50234"/>
    </source>
</evidence>
<dbReference type="OrthoDB" id="8481600at2"/>
<dbReference type="SUPFAM" id="SSF53300">
    <property type="entry name" value="vWA-like"/>
    <property type="match status" value="1"/>
</dbReference>
<keyword evidence="1" id="KW-0106">Calcium</keyword>
<dbReference type="Pfam" id="PF17892">
    <property type="entry name" value="Cadherin_5"/>
    <property type="match status" value="6"/>
</dbReference>
<dbReference type="InterPro" id="IPR019960">
    <property type="entry name" value="T1SS_VCA0849"/>
</dbReference>
<dbReference type="SMART" id="SM00327">
    <property type="entry name" value="VWA"/>
    <property type="match status" value="1"/>
</dbReference>
<organism evidence="4 5">
    <name type="scientific">Shewanella psychrophila</name>
    <dbReference type="NCBI Taxonomy" id="225848"/>
    <lineage>
        <taxon>Bacteria</taxon>
        <taxon>Pseudomonadati</taxon>
        <taxon>Pseudomonadota</taxon>
        <taxon>Gammaproteobacteria</taxon>
        <taxon>Alteromonadales</taxon>
        <taxon>Shewanellaceae</taxon>
        <taxon>Shewanella</taxon>
    </lineage>
</organism>
<dbReference type="InterPro" id="IPR040853">
    <property type="entry name" value="RapA2_cadherin-like"/>
</dbReference>
<keyword evidence="5" id="KW-1185">Reference proteome</keyword>
<dbReference type="EMBL" id="CP014782">
    <property type="protein sequence ID" value="AQS35970.1"/>
    <property type="molecule type" value="Genomic_DNA"/>
</dbReference>
<dbReference type="InterPro" id="IPR001343">
    <property type="entry name" value="Hemolysn_Ca-bd"/>
</dbReference>
<dbReference type="SUPFAM" id="SSF51120">
    <property type="entry name" value="beta-Roll"/>
    <property type="match status" value="1"/>
</dbReference>